<accession>A0A6A6INV6</accession>
<dbReference type="OrthoDB" id="4415650at2759"/>
<reference evidence="1" key="1">
    <citation type="journal article" date="2020" name="Stud. Mycol.">
        <title>101 Dothideomycetes genomes: a test case for predicting lifestyles and emergence of pathogens.</title>
        <authorList>
            <person name="Haridas S."/>
            <person name="Albert R."/>
            <person name="Binder M."/>
            <person name="Bloem J."/>
            <person name="Labutti K."/>
            <person name="Salamov A."/>
            <person name="Andreopoulos B."/>
            <person name="Baker S."/>
            <person name="Barry K."/>
            <person name="Bills G."/>
            <person name="Bluhm B."/>
            <person name="Cannon C."/>
            <person name="Castanera R."/>
            <person name="Culley D."/>
            <person name="Daum C."/>
            <person name="Ezra D."/>
            <person name="Gonzalez J."/>
            <person name="Henrissat B."/>
            <person name="Kuo A."/>
            <person name="Liang C."/>
            <person name="Lipzen A."/>
            <person name="Lutzoni F."/>
            <person name="Magnuson J."/>
            <person name="Mondo S."/>
            <person name="Nolan M."/>
            <person name="Ohm R."/>
            <person name="Pangilinan J."/>
            <person name="Park H.-J."/>
            <person name="Ramirez L."/>
            <person name="Alfaro M."/>
            <person name="Sun H."/>
            <person name="Tritt A."/>
            <person name="Yoshinaga Y."/>
            <person name="Zwiers L.-H."/>
            <person name="Turgeon B."/>
            <person name="Goodwin S."/>
            <person name="Spatafora J."/>
            <person name="Crous P."/>
            <person name="Grigoriev I."/>
        </authorList>
    </citation>
    <scope>NUCLEOTIDE SEQUENCE</scope>
    <source>
        <strain evidence="1">CBS 122368</strain>
    </source>
</reference>
<dbReference type="AlphaFoldDB" id="A0A6A6INV6"/>
<organism evidence="1 2">
    <name type="scientific">Trematosphaeria pertusa</name>
    <dbReference type="NCBI Taxonomy" id="390896"/>
    <lineage>
        <taxon>Eukaryota</taxon>
        <taxon>Fungi</taxon>
        <taxon>Dikarya</taxon>
        <taxon>Ascomycota</taxon>
        <taxon>Pezizomycotina</taxon>
        <taxon>Dothideomycetes</taxon>
        <taxon>Pleosporomycetidae</taxon>
        <taxon>Pleosporales</taxon>
        <taxon>Massarineae</taxon>
        <taxon>Trematosphaeriaceae</taxon>
        <taxon>Trematosphaeria</taxon>
    </lineage>
</organism>
<name>A0A6A6INV6_9PLEO</name>
<keyword evidence="2" id="KW-1185">Reference proteome</keyword>
<sequence length="114" mass="12915">MSIPVLFTLPPSNRHEIILIDANSKPSLKALNKLVTSTMANSPNCSEFMSKYKSKEQTEQIQEIKIHWCEAGRDRKVWPEYTIVTDDNFPAILELMKLGAGKDVLEIKVGKPEE</sequence>
<evidence type="ECO:0000313" key="1">
    <source>
        <dbReference type="EMBL" id="KAF2251929.1"/>
    </source>
</evidence>
<dbReference type="RefSeq" id="XP_033686933.1">
    <property type="nucleotide sequence ID" value="XM_033828379.1"/>
</dbReference>
<gene>
    <name evidence="1" type="ORF">BU26DRAFT_516654</name>
</gene>
<dbReference type="EMBL" id="ML987192">
    <property type="protein sequence ID" value="KAF2251929.1"/>
    <property type="molecule type" value="Genomic_DNA"/>
</dbReference>
<protein>
    <submittedName>
        <fullName evidence="1">Uncharacterized protein</fullName>
    </submittedName>
</protein>
<dbReference type="Proteomes" id="UP000800094">
    <property type="component" value="Unassembled WGS sequence"/>
</dbReference>
<evidence type="ECO:0000313" key="2">
    <source>
        <dbReference type="Proteomes" id="UP000800094"/>
    </source>
</evidence>
<proteinExistence type="predicted"/>
<dbReference type="GeneID" id="54581709"/>